<gene>
    <name evidence="1" type="ORF">BAE44_0012150</name>
</gene>
<accession>A0A1E5VNW6</accession>
<evidence type="ECO:0000313" key="1">
    <source>
        <dbReference type="EMBL" id="OEL26829.1"/>
    </source>
</evidence>
<sequence>MAIDAEACLAPYEGHQVVEALTAGKNTLELLQLQDHLSSSSADEKNTVYRWRDGPMFHSLHVVLGYRWRMNSAACQGCFR</sequence>
<evidence type="ECO:0000313" key="2">
    <source>
        <dbReference type="Proteomes" id="UP000095767"/>
    </source>
</evidence>
<dbReference type="AlphaFoldDB" id="A0A1E5VNW6"/>
<protein>
    <submittedName>
        <fullName evidence="1">Uncharacterized protein</fullName>
    </submittedName>
</protein>
<reference evidence="1 2" key="1">
    <citation type="submission" date="2016-09" db="EMBL/GenBank/DDBJ databases">
        <title>The draft genome of Dichanthelium oligosanthes: A C3 panicoid grass species.</title>
        <authorList>
            <person name="Studer A.J."/>
            <person name="Schnable J.C."/>
            <person name="Brutnell T.P."/>
        </authorList>
    </citation>
    <scope>NUCLEOTIDE SEQUENCE [LARGE SCALE GENOMIC DNA]</scope>
    <source>
        <strain evidence="2">cv. Kellogg 1175</strain>
        <tissue evidence="1">Leaf</tissue>
    </source>
</reference>
<comment type="caution">
    <text evidence="1">The sequence shown here is derived from an EMBL/GenBank/DDBJ whole genome shotgun (WGS) entry which is preliminary data.</text>
</comment>
<name>A0A1E5VNW6_9POAL</name>
<dbReference type="EMBL" id="LWDX02033903">
    <property type="protein sequence ID" value="OEL26829.1"/>
    <property type="molecule type" value="Genomic_DNA"/>
</dbReference>
<dbReference type="Proteomes" id="UP000095767">
    <property type="component" value="Unassembled WGS sequence"/>
</dbReference>
<organism evidence="1 2">
    <name type="scientific">Dichanthelium oligosanthes</name>
    <dbReference type="NCBI Taxonomy" id="888268"/>
    <lineage>
        <taxon>Eukaryota</taxon>
        <taxon>Viridiplantae</taxon>
        <taxon>Streptophyta</taxon>
        <taxon>Embryophyta</taxon>
        <taxon>Tracheophyta</taxon>
        <taxon>Spermatophyta</taxon>
        <taxon>Magnoliopsida</taxon>
        <taxon>Liliopsida</taxon>
        <taxon>Poales</taxon>
        <taxon>Poaceae</taxon>
        <taxon>PACMAD clade</taxon>
        <taxon>Panicoideae</taxon>
        <taxon>Panicodae</taxon>
        <taxon>Paniceae</taxon>
        <taxon>Dichantheliinae</taxon>
        <taxon>Dichanthelium</taxon>
    </lineage>
</organism>
<keyword evidence="2" id="KW-1185">Reference proteome</keyword>
<proteinExistence type="predicted"/>